<evidence type="ECO:0000256" key="9">
    <source>
        <dbReference type="ARBA" id="ARBA00051245"/>
    </source>
</evidence>
<dbReference type="Gene3D" id="1.10.510.10">
    <property type="entry name" value="Transferase(Phosphotransferase) domain 1"/>
    <property type="match status" value="2"/>
</dbReference>
<dbReference type="GO" id="GO:0007259">
    <property type="term" value="P:cell surface receptor signaling pathway via JAK-STAT"/>
    <property type="evidence" value="ECO:0007669"/>
    <property type="project" value="TreeGrafter"/>
</dbReference>
<dbReference type="PROSITE" id="PS00109">
    <property type="entry name" value="PROTEIN_KINASE_TYR"/>
    <property type="match status" value="1"/>
</dbReference>
<comment type="catalytic activity">
    <reaction evidence="9">
        <text>L-tyrosyl-[protein] + ATP = O-phospho-L-tyrosyl-[protein] + ADP + H(+)</text>
        <dbReference type="Rhea" id="RHEA:10596"/>
        <dbReference type="Rhea" id="RHEA-COMP:10136"/>
        <dbReference type="Rhea" id="RHEA-COMP:20101"/>
        <dbReference type="ChEBI" id="CHEBI:15378"/>
        <dbReference type="ChEBI" id="CHEBI:30616"/>
        <dbReference type="ChEBI" id="CHEBI:46858"/>
        <dbReference type="ChEBI" id="CHEBI:61978"/>
        <dbReference type="ChEBI" id="CHEBI:456216"/>
        <dbReference type="EC" id="2.7.10.2"/>
    </reaction>
</comment>
<protein>
    <recommendedName>
        <fullName evidence="2">non-specific protein-tyrosine kinase</fullName>
        <ecNumber evidence="2">2.7.10.2</ecNumber>
    </recommendedName>
</protein>
<keyword evidence="6 11" id="KW-0067">ATP-binding</keyword>
<dbReference type="InterPro" id="IPR020635">
    <property type="entry name" value="Tyr_kinase_cat_dom"/>
</dbReference>
<comment type="subcellular location">
    <subcellularLocation>
        <location evidence="1">Endomembrane system</location>
    </subcellularLocation>
</comment>
<sequence length="922" mass="106316">MGAIFIPDEINICSIEELFGVSVMERDGDLFQVILNRQSDPPEVLKFLSRDVALSFIALLNGYHRLRDDYLLPLCAHIQSPLQKELQEIGCHGPVSKKWAEERLRSLNSTDVALNYLLKQRSSSLKKYILAHIDTEKRISFYTIEVEFVQGQLRYRIGLEKEPIFSSIADLLKYYKNNDHDRIKLKMRIRPTEPLDKRLYLCREESVENPEQVKRSRQPKSHVLLVSEVLSDGKLGYGQFTEVYTGRWEKESTTCAIKRLRKESQHYLEDFMASIHKASFWSHATITTVHAICLSPTFRVLMEYGELGPLDKYLSRLKNKLDIYSLIMVTEQLGQSLLYLESCHNRSEKEPHEKCHGNIRARNVVVMDQKKGLLRIKLCDPGMIYAYNKQHHKLDAPENAERLPWIAPELYRNLSNMTIYSDRYAYGITMWEILSQGDRPFKDMDPADIKKIVSQGRSILQKPHEDCPDQIYNLMKSCWSFKRERRISAKEIVRDICNLLQSDYNTQAHSRVPQRWVQASSRELPLNGGTVEPRTISDKMNCLSHNGSYQYKSDTSSLTNGHCFSALDASESMSYASTTPLMQASNMSDSGQSQFTMMTHIQDSSGSDMSLRFEDTKHSPVTEGKSTLRRPFSDTPEMPEPKELLSHDKIICDYSKENALGDGHYGTVYKGFVYTNHGNLRPVAIKLLKMEVVTGEAEEFKKEFDIMTKLEHPRIVEIIGHCETPKFELVMEYVENGSLNKYLLKSRNDLLQQKLFRFGLEIAEGMEYLGSKMIVHRDLAARNILVTKECHMKISDFGLARVVEGDYYKLNSSKALPVLWTAPEGLMYKKYTTMSDVWSFGITMWEIFKYGETPNYENLDNLSKLTSLLNDGERLARPKDCPEHVYSGVLMKCWEFEDKKRISFAQIQTILAHCIHFSSAEK</sequence>
<dbReference type="GO" id="GO:0005524">
    <property type="term" value="F:ATP binding"/>
    <property type="evidence" value="ECO:0007669"/>
    <property type="project" value="UniProtKB-UniRule"/>
</dbReference>
<keyword evidence="4 11" id="KW-0547">Nucleotide-binding</keyword>
<dbReference type="GO" id="GO:0005126">
    <property type="term" value="F:cytokine receptor binding"/>
    <property type="evidence" value="ECO:0007669"/>
    <property type="project" value="TreeGrafter"/>
</dbReference>
<evidence type="ECO:0000256" key="2">
    <source>
        <dbReference type="ARBA" id="ARBA00011903"/>
    </source>
</evidence>
<feature type="domain" description="Protein kinase" evidence="14">
    <location>
        <begin position="654"/>
        <end position="911"/>
    </location>
</feature>
<dbReference type="GO" id="GO:0048468">
    <property type="term" value="P:cell development"/>
    <property type="evidence" value="ECO:0007669"/>
    <property type="project" value="UniProtKB-ARBA"/>
</dbReference>
<dbReference type="InterPro" id="IPR017441">
    <property type="entry name" value="Protein_kinase_ATP_BS"/>
</dbReference>
<evidence type="ECO:0000256" key="8">
    <source>
        <dbReference type="ARBA" id="ARBA00023137"/>
    </source>
</evidence>
<evidence type="ECO:0000256" key="6">
    <source>
        <dbReference type="ARBA" id="ARBA00022840"/>
    </source>
</evidence>
<dbReference type="GO" id="GO:0012505">
    <property type="term" value="C:endomembrane system"/>
    <property type="evidence" value="ECO:0007669"/>
    <property type="project" value="UniProtKB-SubCell"/>
</dbReference>
<dbReference type="InterPro" id="IPR011009">
    <property type="entry name" value="Kinase-like_dom_sf"/>
</dbReference>
<dbReference type="GO" id="GO:0005829">
    <property type="term" value="C:cytosol"/>
    <property type="evidence" value="ECO:0007669"/>
    <property type="project" value="TreeGrafter"/>
</dbReference>
<dbReference type="PROSITE" id="PS50011">
    <property type="entry name" value="PROTEIN_KINASE_DOM"/>
    <property type="match status" value="2"/>
</dbReference>
<dbReference type="CDD" id="cd00173">
    <property type="entry name" value="SH2"/>
    <property type="match status" value="1"/>
</dbReference>
<keyword evidence="8" id="KW-0829">Tyrosine-protein kinase</keyword>
<evidence type="ECO:0000256" key="5">
    <source>
        <dbReference type="ARBA" id="ARBA00022777"/>
    </source>
</evidence>
<feature type="domain" description="Protein kinase" evidence="14">
    <location>
        <begin position="229"/>
        <end position="512"/>
    </location>
</feature>
<dbReference type="InterPro" id="IPR051286">
    <property type="entry name" value="JAK"/>
</dbReference>
<dbReference type="SUPFAM" id="SSF56112">
    <property type="entry name" value="Protein kinase-like (PK-like)"/>
    <property type="match status" value="2"/>
</dbReference>
<keyword evidence="10" id="KW-0727">SH2 domain</keyword>
<evidence type="ECO:0000313" key="16">
    <source>
        <dbReference type="Proteomes" id="UP001208570"/>
    </source>
</evidence>
<proteinExistence type="predicted"/>
<dbReference type="InterPro" id="IPR008266">
    <property type="entry name" value="Tyr_kinase_AS"/>
</dbReference>
<evidence type="ECO:0000256" key="4">
    <source>
        <dbReference type="ARBA" id="ARBA00022741"/>
    </source>
</evidence>
<dbReference type="GO" id="GO:0035556">
    <property type="term" value="P:intracellular signal transduction"/>
    <property type="evidence" value="ECO:0007669"/>
    <property type="project" value="TreeGrafter"/>
</dbReference>
<evidence type="ECO:0000256" key="3">
    <source>
        <dbReference type="ARBA" id="ARBA00022679"/>
    </source>
</evidence>
<dbReference type="GO" id="GO:0019221">
    <property type="term" value="P:cytokine-mediated signaling pathway"/>
    <property type="evidence" value="ECO:0007669"/>
    <property type="project" value="TreeGrafter"/>
</dbReference>
<dbReference type="PANTHER" id="PTHR45807">
    <property type="entry name" value="TYROSINE-PROTEIN KINASE HOPSCOTCH"/>
    <property type="match status" value="1"/>
</dbReference>
<evidence type="ECO:0000313" key="15">
    <source>
        <dbReference type="EMBL" id="KAK2151036.1"/>
    </source>
</evidence>
<dbReference type="PANTHER" id="PTHR45807:SF7">
    <property type="entry name" value="TYROSINE-PROTEIN KINASE HOPSCOTCH"/>
    <property type="match status" value="1"/>
</dbReference>
<comment type="caution">
    <text evidence="15">The sequence shown here is derived from an EMBL/GenBank/DDBJ whole genome shotgun (WGS) entry which is preliminary data.</text>
</comment>
<dbReference type="GO" id="GO:0004715">
    <property type="term" value="F:non-membrane spanning protein tyrosine kinase activity"/>
    <property type="evidence" value="ECO:0007669"/>
    <property type="project" value="UniProtKB-EC"/>
</dbReference>
<dbReference type="GO" id="GO:0030182">
    <property type="term" value="P:neuron differentiation"/>
    <property type="evidence" value="ECO:0007669"/>
    <property type="project" value="UniProtKB-ARBA"/>
</dbReference>
<dbReference type="InterPro" id="IPR036860">
    <property type="entry name" value="SH2_dom_sf"/>
</dbReference>
<dbReference type="InterPro" id="IPR000980">
    <property type="entry name" value="SH2"/>
</dbReference>
<evidence type="ECO:0000259" key="13">
    <source>
        <dbReference type="PROSITE" id="PS50001"/>
    </source>
</evidence>
<dbReference type="PROSITE" id="PS00107">
    <property type="entry name" value="PROTEIN_KINASE_ATP"/>
    <property type="match status" value="1"/>
</dbReference>
<dbReference type="Pfam" id="PF07714">
    <property type="entry name" value="PK_Tyr_Ser-Thr"/>
    <property type="match status" value="2"/>
</dbReference>
<reference evidence="15" key="1">
    <citation type="journal article" date="2023" name="Mol. Biol. Evol.">
        <title>Third-Generation Sequencing Reveals the Adaptive Role of the Epigenome in Three Deep-Sea Polychaetes.</title>
        <authorList>
            <person name="Perez M."/>
            <person name="Aroh O."/>
            <person name="Sun Y."/>
            <person name="Lan Y."/>
            <person name="Juniper S.K."/>
            <person name="Young C.R."/>
            <person name="Angers B."/>
            <person name="Qian P.Y."/>
        </authorList>
    </citation>
    <scope>NUCLEOTIDE SEQUENCE</scope>
    <source>
        <strain evidence="15">P08H-3</strain>
    </source>
</reference>
<dbReference type="GO" id="GO:0050793">
    <property type="term" value="P:regulation of developmental process"/>
    <property type="evidence" value="ECO:0007669"/>
    <property type="project" value="UniProtKB-ARBA"/>
</dbReference>
<feature type="region of interest" description="Disordered" evidence="12">
    <location>
        <begin position="617"/>
        <end position="640"/>
    </location>
</feature>
<dbReference type="InterPro" id="IPR000719">
    <property type="entry name" value="Prot_kinase_dom"/>
</dbReference>
<feature type="domain" description="SH2" evidence="13">
    <location>
        <begin position="90"/>
        <end position="195"/>
    </location>
</feature>
<dbReference type="AlphaFoldDB" id="A0AAD9JDP2"/>
<keyword evidence="3" id="KW-0808">Transferase</keyword>
<name>A0AAD9JDP2_9ANNE</name>
<dbReference type="Proteomes" id="UP001208570">
    <property type="component" value="Unassembled WGS sequence"/>
</dbReference>
<keyword evidence="16" id="KW-1185">Reference proteome</keyword>
<dbReference type="SUPFAM" id="SSF55550">
    <property type="entry name" value="SH2 domain"/>
    <property type="match status" value="1"/>
</dbReference>
<evidence type="ECO:0000256" key="1">
    <source>
        <dbReference type="ARBA" id="ARBA00004308"/>
    </source>
</evidence>
<keyword evidence="5" id="KW-0418">Kinase</keyword>
<keyword evidence="7" id="KW-0472">Membrane</keyword>
<dbReference type="Gene3D" id="3.30.505.10">
    <property type="entry name" value="SH2 domain"/>
    <property type="match status" value="1"/>
</dbReference>
<evidence type="ECO:0000256" key="7">
    <source>
        <dbReference type="ARBA" id="ARBA00023136"/>
    </source>
</evidence>
<dbReference type="EC" id="2.7.10.2" evidence="2"/>
<feature type="binding site" evidence="11">
    <location>
        <position position="686"/>
    </location>
    <ligand>
        <name>ATP</name>
        <dbReference type="ChEBI" id="CHEBI:30616"/>
    </ligand>
</feature>
<dbReference type="EMBL" id="JAODUP010000378">
    <property type="protein sequence ID" value="KAK2151036.1"/>
    <property type="molecule type" value="Genomic_DNA"/>
</dbReference>
<dbReference type="PRINTS" id="PR00109">
    <property type="entry name" value="TYRKINASE"/>
</dbReference>
<evidence type="ECO:0000259" key="14">
    <source>
        <dbReference type="PROSITE" id="PS50011"/>
    </source>
</evidence>
<accession>A0AAD9JDP2</accession>
<dbReference type="FunFam" id="1.10.510.10:FF:001512">
    <property type="entry name" value="Receptor tyrosine-protein kinase erbB-2"/>
    <property type="match status" value="1"/>
</dbReference>
<dbReference type="InterPro" id="IPR001245">
    <property type="entry name" value="Ser-Thr/Tyr_kinase_cat_dom"/>
</dbReference>
<dbReference type="SMART" id="SM00219">
    <property type="entry name" value="TyrKc"/>
    <property type="match status" value="2"/>
</dbReference>
<evidence type="ECO:0000256" key="12">
    <source>
        <dbReference type="SAM" id="MobiDB-lite"/>
    </source>
</evidence>
<organism evidence="15 16">
    <name type="scientific">Paralvinella palmiformis</name>
    <dbReference type="NCBI Taxonomy" id="53620"/>
    <lineage>
        <taxon>Eukaryota</taxon>
        <taxon>Metazoa</taxon>
        <taxon>Spiralia</taxon>
        <taxon>Lophotrochozoa</taxon>
        <taxon>Annelida</taxon>
        <taxon>Polychaeta</taxon>
        <taxon>Sedentaria</taxon>
        <taxon>Canalipalpata</taxon>
        <taxon>Terebellida</taxon>
        <taxon>Terebelliformia</taxon>
        <taxon>Alvinellidae</taxon>
        <taxon>Paralvinella</taxon>
    </lineage>
</organism>
<dbReference type="PROSITE" id="PS50001">
    <property type="entry name" value="SH2"/>
    <property type="match status" value="1"/>
</dbReference>
<evidence type="ECO:0000256" key="10">
    <source>
        <dbReference type="PROSITE-ProRule" id="PRU00191"/>
    </source>
</evidence>
<evidence type="ECO:0000256" key="11">
    <source>
        <dbReference type="PROSITE-ProRule" id="PRU10141"/>
    </source>
</evidence>
<gene>
    <name evidence="15" type="ORF">LSH36_378g02051</name>
</gene>
<dbReference type="CDD" id="cd00192">
    <property type="entry name" value="PTKc"/>
    <property type="match status" value="1"/>
</dbReference>